<gene>
    <name evidence="1" type="ORF">EVAR_82080_1</name>
</gene>
<name>A0A4C1U230_EUMVA</name>
<proteinExistence type="predicted"/>
<accession>A0A4C1U230</accession>
<reference evidence="1 2" key="1">
    <citation type="journal article" date="2019" name="Commun. Biol.">
        <title>The bagworm genome reveals a unique fibroin gene that provides high tensile strength.</title>
        <authorList>
            <person name="Kono N."/>
            <person name="Nakamura H."/>
            <person name="Ohtoshi R."/>
            <person name="Tomita M."/>
            <person name="Numata K."/>
            <person name="Arakawa K."/>
        </authorList>
    </citation>
    <scope>NUCLEOTIDE SEQUENCE [LARGE SCALE GENOMIC DNA]</scope>
</reference>
<comment type="caution">
    <text evidence="1">The sequence shown here is derived from an EMBL/GenBank/DDBJ whole genome shotgun (WGS) entry which is preliminary data.</text>
</comment>
<organism evidence="1 2">
    <name type="scientific">Eumeta variegata</name>
    <name type="common">Bagworm moth</name>
    <name type="synonym">Eumeta japonica</name>
    <dbReference type="NCBI Taxonomy" id="151549"/>
    <lineage>
        <taxon>Eukaryota</taxon>
        <taxon>Metazoa</taxon>
        <taxon>Ecdysozoa</taxon>
        <taxon>Arthropoda</taxon>
        <taxon>Hexapoda</taxon>
        <taxon>Insecta</taxon>
        <taxon>Pterygota</taxon>
        <taxon>Neoptera</taxon>
        <taxon>Endopterygota</taxon>
        <taxon>Lepidoptera</taxon>
        <taxon>Glossata</taxon>
        <taxon>Ditrysia</taxon>
        <taxon>Tineoidea</taxon>
        <taxon>Psychidae</taxon>
        <taxon>Oiketicinae</taxon>
        <taxon>Eumeta</taxon>
    </lineage>
</organism>
<sequence length="122" mass="13824">MRSELTYDRLISCQKSHAMAKQGDIENYMATYPISELDSRRYLKALDSISSATTFARSLVYKKNTEHYHNGDTTVHGSRRRHVAGRARLSLKSVFFYIGFKITATTNLFCAITVRHASAVIS</sequence>
<dbReference type="AlphaFoldDB" id="A0A4C1U230"/>
<protein>
    <submittedName>
        <fullName evidence="1">Uncharacterized protein</fullName>
    </submittedName>
</protein>
<keyword evidence="2" id="KW-1185">Reference proteome</keyword>
<evidence type="ECO:0000313" key="2">
    <source>
        <dbReference type="Proteomes" id="UP000299102"/>
    </source>
</evidence>
<dbReference type="Proteomes" id="UP000299102">
    <property type="component" value="Unassembled WGS sequence"/>
</dbReference>
<dbReference type="EMBL" id="BGZK01000116">
    <property type="protein sequence ID" value="GBP20207.1"/>
    <property type="molecule type" value="Genomic_DNA"/>
</dbReference>
<evidence type="ECO:0000313" key="1">
    <source>
        <dbReference type="EMBL" id="GBP20207.1"/>
    </source>
</evidence>